<proteinExistence type="predicted"/>
<dbReference type="RefSeq" id="WP_030555833.1">
    <property type="nucleotide sequence ID" value="NZ_JBEZYR010000132.1"/>
</dbReference>
<reference evidence="3" key="1">
    <citation type="journal article" date="2014" name="Int. J. Syst. Evol. Microbiol.">
        <title>Complete genome sequence of Corynebacterium casei LMG S-19264T (=DSM 44701T), isolated from a smear-ripened cheese.</title>
        <authorList>
            <consortium name="US DOE Joint Genome Institute (JGI-PGF)"/>
            <person name="Walter F."/>
            <person name="Albersmeier A."/>
            <person name="Kalinowski J."/>
            <person name="Ruckert C."/>
        </authorList>
    </citation>
    <scope>NUCLEOTIDE SEQUENCE</scope>
    <source>
        <strain evidence="3">JCM 4434</strain>
    </source>
</reference>
<gene>
    <name evidence="3" type="ORF">GCM10010502_51990</name>
</gene>
<keyword evidence="2" id="KW-0812">Transmembrane</keyword>
<dbReference type="EMBL" id="BMUB01000014">
    <property type="protein sequence ID" value="GGU92213.1"/>
    <property type="molecule type" value="Genomic_DNA"/>
</dbReference>
<keyword evidence="2" id="KW-0472">Membrane</keyword>
<evidence type="ECO:0000256" key="2">
    <source>
        <dbReference type="SAM" id="Phobius"/>
    </source>
</evidence>
<dbReference type="Proteomes" id="UP000610124">
    <property type="component" value="Unassembled WGS sequence"/>
</dbReference>
<comment type="caution">
    <text evidence="3">The sequence shown here is derived from an EMBL/GenBank/DDBJ whole genome shotgun (WGS) entry which is preliminary data.</text>
</comment>
<keyword evidence="2" id="KW-1133">Transmembrane helix</keyword>
<sequence>MQMQTSDRSTTLRWPVTHGTVLPLLLISTVTTGVWLFDHGHSPIARHDKPGTDAGKARDSTPNAPEGAAGAITPQVTHSDGWYYVVRAEDHWDGEPRPTSTVYRTWSLKAQIHRSK</sequence>
<name>A0A8H9I022_KITAU</name>
<accession>A0A8H9I022</accession>
<evidence type="ECO:0000313" key="3">
    <source>
        <dbReference type="EMBL" id="GGU92213.1"/>
    </source>
</evidence>
<organism evidence="3 4">
    <name type="scientific">Kitasatospora aureofaciens</name>
    <name type="common">Streptomyces aureofaciens</name>
    <dbReference type="NCBI Taxonomy" id="1894"/>
    <lineage>
        <taxon>Bacteria</taxon>
        <taxon>Bacillati</taxon>
        <taxon>Actinomycetota</taxon>
        <taxon>Actinomycetes</taxon>
        <taxon>Kitasatosporales</taxon>
        <taxon>Streptomycetaceae</taxon>
        <taxon>Kitasatospora</taxon>
    </lineage>
</organism>
<evidence type="ECO:0000256" key="1">
    <source>
        <dbReference type="SAM" id="MobiDB-lite"/>
    </source>
</evidence>
<feature type="compositionally biased region" description="Basic and acidic residues" evidence="1">
    <location>
        <begin position="41"/>
        <end position="59"/>
    </location>
</feature>
<protein>
    <submittedName>
        <fullName evidence="3">Uncharacterized protein</fullName>
    </submittedName>
</protein>
<dbReference type="AlphaFoldDB" id="A0A8H9I022"/>
<dbReference type="KEGG" id="kau:B6264_26000"/>
<feature type="region of interest" description="Disordered" evidence="1">
    <location>
        <begin position="41"/>
        <end position="72"/>
    </location>
</feature>
<evidence type="ECO:0000313" key="4">
    <source>
        <dbReference type="Proteomes" id="UP000610124"/>
    </source>
</evidence>
<reference evidence="3" key="2">
    <citation type="submission" date="2020-09" db="EMBL/GenBank/DDBJ databases">
        <authorList>
            <person name="Sun Q."/>
            <person name="Ohkuma M."/>
        </authorList>
    </citation>
    <scope>NUCLEOTIDE SEQUENCE</scope>
    <source>
        <strain evidence="3">JCM 4434</strain>
    </source>
</reference>
<feature type="transmembrane region" description="Helical" evidence="2">
    <location>
        <begin position="20"/>
        <end position="37"/>
    </location>
</feature>